<accession>A0A0S4IZ80</accession>
<organism evidence="3 4">
    <name type="scientific">Bodo saltans</name>
    <name type="common">Flagellated protozoan</name>
    <dbReference type="NCBI Taxonomy" id="75058"/>
    <lineage>
        <taxon>Eukaryota</taxon>
        <taxon>Discoba</taxon>
        <taxon>Euglenozoa</taxon>
        <taxon>Kinetoplastea</taxon>
        <taxon>Metakinetoplastina</taxon>
        <taxon>Eubodonida</taxon>
        <taxon>Bodonidae</taxon>
        <taxon>Bodo</taxon>
    </lineage>
</organism>
<feature type="region of interest" description="Disordered" evidence="1">
    <location>
        <begin position="508"/>
        <end position="548"/>
    </location>
</feature>
<feature type="region of interest" description="Disordered" evidence="1">
    <location>
        <begin position="1600"/>
        <end position="1654"/>
    </location>
</feature>
<feature type="region of interest" description="Disordered" evidence="1">
    <location>
        <begin position="407"/>
        <end position="481"/>
    </location>
</feature>
<keyword evidence="4" id="KW-1185">Reference proteome</keyword>
<feature type="region of interest" description="Disordered" evidence="1">
    <location>
        <begin position="1079"/>
        <end position="1099"/>
    </location>
</feature>
<feature type="region of interest" description="Disordered" evidence="1">
    <location>
        <begin position="1392"/>
        <end position="1414"/>
    </location>
</feature>
<feature type="region of interest" description="Disordered" evidence="1">
    <location>
        <begin position="915"/>
        <end position="954"/>
    </location>
</feature>
<proteinExistence type="predicted"/>
<dbReference type="Proteomes" id="UP000051952">
    <property type="component" value="Unassembled WGS sequence"/>
</dbReference>
<dbReference type="EMBL" id="CYKH01000693">
    <property type="protein sequence ID" value="CUG18875.1"/>
    <property type="molecule type" value="Genomic_DNA"/>
</dbReference>
<evidence type="ECO:0000313" key="4">
    <source>
        <dbReference type="Proteomes" id="UP000051952"/>
    </source>
</evidence>
<feature type="domain" description="Mon2/Sec7/BIG1-like dimerisation and cyclophilin-binding" evidence="2">
    <location>
        <begin position="24"/>
        <end position="161"/>
    </location>
</feature>
<feature type="compositionally biased region" description="Low complexity" evidence="1">
    <location>
        <begin position="431"/>
        <end position="443"/>
    </location>
</feature>
<sequence>MPPVSQAVISTMFHSNMEQLLAEANRRKHTQLKDAIAHCISSKYDLPNLLKALLLGCDALRHTRLALLCIGDVGKLASLKLLPIPLSHSITAATQTLHKMLDPIDEELQLKLVQTLVALVSASDTREAYISQPLSTIFVLFCCSKFPIVQAACSATITQTSHALLSAFHTPPHGDSATSPGGAPSSAASTPGRMSPLGGQLLAASYYKDMCALCAGLMPKWIKLETVAPPSSAASQQQPSAAHQDPHSAAGSSSTSSAFVIPMSLRFLLLDVLAQHLVDSREINPESHSPLLTQCLNEDLVTLALTCSAGGPHGPSSPSTEGFLGGASSFQESSDFFTRLQRVAIAALVHARSCMRHTAPAIINHHTMLVLDAASYPWKMAIVLSLWRKHLSDFTVLEQLLEIGREGGSGSGGSSGLEGSISGSVSPQRLSSPTATAATTSSANNRMSLSVNDDDILRSPLGPPSTSSASSQPPSPHNSHHILPMVTLVQAAASLLNHIVEAGCNSPVAASVSPRNRARSLPNGGGGPRSPSRSQHAHQDSGLPNNNSFSTLSNTLDIETNYFGGSISDDHAAGDFQSVVSVVFPEHSGSAHHGGGLPHPATELVGTVLDFITMVTQSLARSLDVSSGAMTLTASNDDDEIDGDGRHDGNASSPTIRSSWNTRRQRHGVVMQALGPKLLQSCDLAMRHLVGEDIIHSVLKCATHCIHCCSVLKIDSQRDAFLTILAQQIVCAPPPAHHHHSTSAAEHHNNTSVPLLAEAPQHYKGHSSSASNRRLSSSTGHSQQHHPHSRGNSPTQQPPMVISSSASTGTPSTTPVKHIDIRSPPPPLLHRRGSAGSFHSLSSSVSGASFSRNAVREFLSNSEQVERRVLVLSTIISISSAMGARLGKGGWRIIINCFLMYSELMDEVPRLHRRASHAPPGTNMSVSSNAGNSAALSPQGSGLHTGGAVSSSSSGAATASSGAGWMGMMSQGASQFFYGPTAASTAASSDQNNLPTALHSPHHHSASPATLPPGAQSSNSHHNTAYSAGVQSTGELQHVIDSLIPLQDAISDVFRSSSFLPDEALGWVVRALVERSLAQHHNSSGHQQTTSRSREPSEQDITNRFARATTSNDHAHKLPPSVVGLGFGSRVRFASRSLTMLLLAQSGQQQSSSSVSKRAPATVMSSATSLEASQVRLRMVVDEVSRFYKRLFTNSTITPTSIALQLAGHDTQSHLTQGEDHSLQNSPHHVGGAAEAGGLSTSLLRDLTISVVRALVDDICSCAGALLRRLAELHKKRSAAPTTTQQAGDAWLLAPLELLDSLYTQLAREVRGALTSNASSSGHTSSAFASTSFSEGPSYILRSTCAVVNDASSASLPSSVWEQLVTLLGHTCDVGELLTQFEASAASQRGGGLVTPSVTPSASPAPSSVVQQGRNTDLASSASGSFAALTIAAAEDIMFSFRSLESVQHTHLQFLDTSALEALIRSGERFMLQHTTLDKMSVNLSAVQLLWSVGDFLVGEAANSISNAKNSSGGGPPGSVFADTTNGYLWSHLLDALRNGCLDARQEVRHAAVKSLFSLVVTHGAAMPGTFWTPFLSSTLKVLLETVRAAIAQREVEVKSSLASPAQVPGQLPPKSPATPPYHSAMATPPRRGPTSQQQEDDASAYEFTPNRRLDDENPVYREHLSSDCLSHPTLSVAVIGLVEYLALHPKQLDETRILLLEFISRLFRIHHGSVIAALVTNPITTQQSPRGAGGVAGNSGQSSANASFIVHGRTASTDTAAFLPPSGPLSATGSNNTSSATLNIIGRLGGGGGAASAVALMMVHERVREFLAFCGTVHASTWDTSSSSVTGRQRGDGESLGLPEEVSIATVKAIFSLVGELLPSTALNGSSSTREARASS</sequence>
<gene>
    <name evidence="3" type="ORF">BSAL_75510</name>
</gene>
<evidence type="ECO:0000313" key="3">
    <source>
        <dbReference type="EMBL" id="CUG18875.1"/>
    </source>
</evidence>
<feature type="compositionally biased region" description="Gly residues" evidence="1">
    <location>
        <begin position="407"/>
        <end position="416"/>
    </location>
</feature>
<dbReference type="VEuPathDB" id="TriTrypDB:BSAL_75510"/>
<evidence type="ECO:0000256" key="1">
    <source>
        <dbReference type="SAM" id="MobiDB-lite"/>
    </source>
</evidence>
<dbReference type="InterPro" id="IPR032629">
    <property type="entry name" value="DCB_dom"/>
</dbReference>
<feature type="compositionally biased region" description="Polar residues" evidence="1">
    <location>
        <begin position="1079"/>
        <end position="1091"/>
    </location>
</feature>
<feature type="region of interest" description="Disordered" evidence="1">
    <location>
        <begin position="232"/>
        <end position="253"/>
    </location>
</feature>
<reference evidence="4" key="1">
    <citation type="submission" date="2015-09" db="EMBL/GenBank/DDBJ databases">
        <authorList>
            <consortium name="Pathogen Informatics"/>
        </authorList>
    </citation>
    <scope>NUCLEOTIDE SEQUENCE [LARGE SCALE GENOMIC DNA]</scope>
    <source>
        <strain evidence="4">Lake Konstanz</strain>
    </source>
</reference>
<feature type="region of interest" description="Disordered" evidence="1">
    <location>
        <begin position="168"/>
        <end position="192"/>
    </location>
</feature>
<feature type="compositionally biased region" description="Low complexity" evidence="1">
    <location>
        <begin position="176"/>
        <end position="192"/>
    </location>
</feature>
<feature type="compositionally biased region" description="Low complexity" evidence="1">
    <location>
        <begin position="1394"/>
        <end position="1410"/>
    </location>
</feature>
<dbReference type="OrthoDB" id="294853at2759"/>
<feature type="compositionally biased region" description="Low complexity" evidence="1">
    <location>
        <begin position="767"/>
        <end position="778"/>
    </location>
</feature>
<feature type="region of interest" description="Disordered" evidence="1">
    <location>
        <begin position="987"/>
        <end position="1026"/>
    </location>
</feature>
<feature type="compositionally biased region" description="Low complexity" evidence="1">
    <location>
        <begin position="803"/>
        <end position="815"/>
    </location>
</feature>
<evidence type="ECO:0000259" key="2">
    <source>
        <dbReference type="Pfam" id="PF16213"/>
    </source>
</evidence>
<feature type="compositionally biased region" description="Polar residues" evidence="1">
    <location>
        <begin position="922"/>
        <end position="942"/>
    </location>
</feature>
<protein>
    <recommendedName>
        <fullName evidence="2">Mon2/Sec7/BIG1-like dimerisation and cyclophilin-binding domain-containing protein</fullName>
    </recommendedName>
</protein>
<dbReference type="Pfam" id="PF16213">
    <property type="entry name" value="DCB"/>
    <property type="match status" value="1"/>
</dbReference>
<feature type="region of interest" description="Disordered" evidence="1">
    <location>
        <begin position="634"/>
        <end position="657"/>
    </location>
</feature>
<feature type="region of interest" description="Disordered" evidence="1">
    <location>
        <begin position="761"/>
        <end position="837"/>
    </location>
</feature>
<feature type="compositionally biased region" description="Pro residues" evidence="1">
    <location>
        <begin position="1611"/>
        <end position="1620"/>
    </location>
</feature>
<name>A0A0S4IZ80_BODSA</name>
<feature type="compositionally biased region" description="Polar residues" evidence="1">
    <location>
        <begin position="1015"/>
        <end position="1026"/>
    </location>
</feature>